<comment type="caution">
    <text evidence="1">The sequence shown here is derived from an EMBL/GenBank/DDBJ whole genome shotgun (WGS) entry which is preliminary data.</text>
</comment>
<evidence type="ECO:0000313" key="2">
    <source>
        <dbReference type="Proteomes" id="UP000484381"/>
    </source>
</evidence>
<sequence>MFFSKQLLSNLAMTQMGSSGWVSSLLGSARSEAGQVVTAHSALSLTVLQNCVSLLAESIAQLPIEIYERKGDDRVLAIDHPLYAILKYQPNPWQTPFEYQEQSQIAVGLRGNSYSFIDRDSSGVVQGLYPLDHEAVTVMKGSDLMPVYRVYGSDPMPQRLMHHVRWMSINGYTGLSPIMLHANAIGHAQAIQQYAGKSFMNGTALSGVIERPATAPPLKDQGSVDKITDGWNAKFGGAGNAKKVALLQEGMTFRPLSMTNVDAALIEALRLSTIDIARIYKIPAHMVNELERATFSNIEHQEIQFVIYTLLPWIKRHEQAKTRDLLLPSERNQYFIEYNVAGLLRGDQASRYAAYAVGRQWGWLSINDIRRLENMPPVKGGDVYLSPLNMVDASKPIPLPVSKPAEPTKAEIDDIQRILT</sequence>
<evidence type="ECO:0000313" key="1">
    <source>
        <dbReference type="EMBL" id="MPW17884.1"/>
    </source>
</evidence>
<protein>
    <submittedName>
        <fullName evidence="1">Phage portal protein</fullName>
    </submittedName>
</protein>
<dbReference type="AlphaFoldDB" id="A0A7X1N9T5"/>
<keyword evidence="2" id="KW-1185">Reference proteome</keyword>
<dbReference type="Proteomes" id="UP000484381">
    <property type="component" value="Unassembled WGS sequence"/>
</dbReference>
<name>A0A7X1N9T5_9BURK</name>
<proteinExistence type="predicted"/>
<gene>
    <name evidence="1" type="ORF">GCT13_13290</name>
</gene>
<reference evidence="1 2" key="1">
    <citation type="submission" date="2019-10" db="EMBL/GenBank/DDBJ databases">
        <title>Paraburkholderia sp. isolated from nodules of Mimosa pudica from Brazilian Atlantic Forest soils.</title>
        <authorList>
            <person name="Paulitsch F."/>
            <person name="Hungria M."/>
            <person name="Dall'Agnol R."/>
        </authorList>
    </citation>
    <scope>NUCLEOTIDE SEQUENCE [LARGE SCALE GENOMIC DNA]</scope>
    <source>
        <strain evidence="1 2">CNPSo 3157</strain>
    </source>
</reference>
<dbReference type="InterPro" id="IPR006427">
    <property type="entry name" value="Portal_HK97"/>
</dbReference>
<dbReference type="EMBL" id="WHNP01000010">
    <property type="protein sequence ID" value="MPW17884.1"/>
    <property type="molecule type" value="Genomic_DNA"/>
</dbReference>
<organism evidence="1 2">
    <name type="scientific">Paraburkholderia franconis</name>
    <dbReference type="NCBI Taxonomy" id="2654983"/>
    <lineage>
        <taxon>Bacteria</taxon>
        <taxon>Pseudomonadati</taxon>
        <taxon>Pseudomonadota</taxon>
        <taxon>Betaproteobacteria</taxon>
        <taxon>Burkholderiales</taxon>
        <taxon>Burkholderiaceae</taxon>
        <taxon>Paraburkholderia</taxon>
    </lineage>
</organism>
<dbReference type="NCBIfam" id="TIGR01537">
    <property type="entry name" value="portal_HK97"/>
    <property type="match status" value="1"/>
</dbReference>
<dbReference type="InterPro" id="IPR006944">
    <property type="entry name" value="Phage/GTA_portal"/>
</dbReference>
<accession>A0A7X1N9T5</accession>
<dbReference type="Pfam" id="PF04860">
    <property type="entry name" value="Phage_portal"/>
    <property type="match status" value="1"/>
</dbReference>